<feature type="binding site" evidence="9">
    <location>
        <position position="114"/>
    </location>
    <ligand>
        <name>D-ribulose 5-phosphate</name>
        <dbReference type="ChEBI" id="CHEBI:58121"/>
    </ligand>
</feature>
<dbReference type="GO" id="GO:0004751">
    <property type="term" value="F:ribose-5-phosphate isomerase activity"/>
    <property type="evidence" value="ECO:0007669"/>
    <property type="project" value="UniProtKB-EC"/>
</dbReference>
<protein>
    <recommendedName>
        <fullName evidence="6">Ribose-5-phosphate isomerase B</fullName>
        <ecNumber evidence="5">5.3.1.6</ecNumber>
    </recommendedName>
    <alternativeName>
        <fullName evidence="8">Phosphoriboisomerase B</fullName>
    </alternativeName>
</protein>
<evidence type="ECO:0000256" key="3">
    <source>
        <dbReference type="ARBA" id="ARBA00008754"/>
    </source>
</evidence>
<dbReference type="NCBIfam" id="TIGR00689">
    <property type="entry name" value="rpiB_lacA_lacB"/>
    <property type="match status" value="1"/>
</dbReference>
<keyword evidence="7 10" id="KW-0413">Isomerase</keyword>
<feature type="binding site" evidence="9">
    <location>
        <begin position="71"/>
        <end position="75"/>
    </location>
    <ligand>
        <name>D-ribulose 5-phosphate</name>
        <dbReference type="ChEBI" id="CHEBI:58121"/>
    </ligand>
</feature>
<accession>A0A7H2BME0</accession>
<proteinExistence type="inferred from homology"/>
<keyword evidence="11" id="KW-1185">Reference proteome</keyword>
<dbReference type="InterPro" id="IPR003500">
    <property type="entry name" value="RpiB_LacA_LacB"/>
</dbReference>
<evidence type="ECO:0000256" key="2">
    <source>
        <dbReference type="ARBA" id="ARBA00004988"/>
    </source>
</evidence>
<comment type="pathway">
    <text evidence="2">Carbohydrate degradation; pentose phosphate pathway; D-ribose 5-phosphate from D-ribulose 5-phosphate (non-oxidative stage): step 1/1.</text>
</comment>
<evidence type="ECO:0000256" key="9">
    <source>
        <dbReference type="PIRSR" id="PIRSR005384-2"/>
    </source>
</evidence>
<evidence type="ECO:0000256" key="5">
    <source>
        <dbReference type="ARBA" id="ARBA00011959"/>
    </source>
</evidence>
<evidence type="ECO:0000313" key="11">
    <source>
        <dbReference type="Proteomes" id="UP000516421"/>
    </source>
</evidence>
<dbReference type="KEGG" id="rama:IDM48_05475"/>
<evidence type="ECO:0000256" key="8">
    <source>
        <dbReference type="ARBA" id="ARBA00032117"/>
    </source>
</evidence>
<dbReference type="RefSeq" id="WP_068170062.1">
    <property type="nucleotide sequence ID" value="NZ_BAAAHX010000004.1"/>
</dbReference>
<dbReference type="NCBIfam" id="NF004051">
    <property type="entry name" value="PRK05571.1"/>
    <property type="match status" value="1"/>
</dbReference>
<dbReference type="EMBL" id="CP061538">
    <property type="protein sequence ID" value="QNV40836.1"/>
    <property type="molecule type" value="Genomic_DNA"/>
</dbReference>
<comment type="subunit">
    <text evidence="4">Homodimer.</text>
</comment>
<feature type="binding site" evidence="9">
    <location>
        <position position="142"/>
    </location>
    <ligand>
        <name>D-ribulose 5-phosphate</name>
        <dbReference type="ChEBI" id="CHEBI:58121"/>
    </ligand>
</feature>
<dbReference type="Proteomes" id="UP000516421">
    <property type="component" value="Chromosome"/>
</dbReference>
<evidence type="ECO:0000256" key="1">
    <source>
        <dbReference type="ARBA" id="ARBA00001713"/>
    </source>
</evidence>
<feature type="binding site" evidence="9">
    <location>
        <position position="104"/>
    </location>
    <ligand>
        <name>D-ribulose 5-phosphate</name>
        <dbReference type="ChEBI" id="CHEBI:58121"/>
    </ligand>
</feature>
<evidence type="ECO:0000256" key="4">
    <source>
        <dbReference type="ARBA" id="ARBA00011738"/>
    </source>
</evidence>
<dbReference type="AlphaFoldDB" id="A0A7H2BME0"/>
<dbReference type="SUPFAM" id="SSF89623">
    <property type="entry name" value="Ribose/Galactose isomerase RpiB/AlsB"/>
    <property type="match status" value="1"/>
</dbReference>
<evidence type="ECO:0000256" key="7">
    <source>
        <dbReference type="ARBA" id="ARBA00023235"/>
    </source>
</evidence>
<evidence type="ECO:0000313" key="10">
    <source>
        <dbReference type="EMBL" id="QNV40836.1"/>
    </source>
</evidence>
<organism evidence="10 11">
    <name type="scientific">Rothia amarae</name>
    <dbReference type="NCBI Taxonomy" id="169480"/>
    <lineage>
        <taxon>Bacteria</taxon>
        <taxon>Bacillati</taxon>
        <taxon>Actinomycetota</taxon>
        <taxon>Actinomycetes</taxon>
        <taxon>Micrococcales</taxon>
        <taxon>Micrococcaceae</taxon>
        <taxon>Rothia</taxon>
    </lineage>
</organism>
<reference evidence="10 11" key="1">
    <citation type="submission" date="2020-09" db="EMBL/GenBank/DDBJ databases">
        <title>Investigation of environmental microbe.</title>
        <authorList>
            <person name="Ou Y."/>
            <person name="Kang Q."/>
        </authorList>
    </citation>
    <scope>NUCLEOTIDE SEQUENCE [LARGE SCALE GENOMIC DNA]</scope>
    <source>
        <strain evidence="10 11">KJZ-9</strain>
    </source>
</reference>
<dbReference type="NCBIfam" id="TIGR02133">
    <property type="entry name" value="RPI_actino"/>
    <property type="match status" value="1"/>
</dbReference>
<dbReference type="GO" id="GO:0009052">
    <property type="term" value="P:pentose-phosphate shunt, non-oxidative branch"/>
    <property type="evidence" value="ECO:0007669"/>
    <property type="project" value="TreeGrafter"/>
</dbReference>
<dbReference type="EC" id="5.3.1.6" evidence="5"/>
<dbReference type="Pfam" id="PF02502">
    <property type="entry name" value="LacAB_rpiB"/>
    <property type="match status" value="1"/>
</dbReference>
<evidence type="ECO:0000256" key="6">
    <source>
        <dbReference type="ARBA" id="ARBA00014007"/>
    </source>
</evidence>
<gene>
    <name evidence="10" type="ORF">IDM48_05475</name>
</gene>
<feature type="binding site" evidence="9">
    <location>
        <position position="138"/>
    </location>
    <ligand>
        <name>D-ribulose 5-phosphate</name>
        <dbReference type="ChEBI" id="CHEBI:58121"/>
    </ligand>
</feature>
<feature type="binding site" evidence="9">
    <location>
        <begin position="8"/>
        <end position="9"/>
    </location>
    <ligand>
        <name>D-ribulose 5-phosphate</name>
        <dbReference type="ChEBI" id="CHEBI:58121"/>
    </ligand>
</feature>
<dbReference type="PANTHER" id="PTHR30345">
    <property type="entry name" value="RIBOSE-5-PHOSPHATE ISOMERASE B"/>
    <property type="match status" value="1"/>
</dbReference>
<dbReference type="PANTHER" id="PTHR30345:SF0">
    <property type="entry name" value="DNA DAMAGE-REPAIR_TOLERATION PROTEIN DRT102"/>
    <property type="match status" value="1"/>
</dbReference>
<sequence length="166" mass="18301">MRVHIATDHAGLEMSRYFIDELTKLGYEMVDHGPAEYDALDDYPSFCINAALAVKHDRESGLDSLGIVLGGSGNGEQMAANKVEGIRAALAWNHDTAALAREHNNAQVVAIGGRQHSLEEALEIIKIFLSTPWADVERHQRRISQIEEFEKTGDISGKNIENFSGQ</sequence>
<comment type="catalytic activity">
    <reaction evidence="1">
        <text>aldehydo-D-ribose 5-phosphate = D-ribulose 5-phosphate</text>
        <dbReference type="Rhea" id="RHEA:14657"/>
        <dbReference type="ChEBI" id="CHEBI:58121"/>
        <dbReference type="ChEBI" id="CHEBI:58273"/>
        <dbReference type="EC" id="5.3.1.6"/>
    </reaction>
</comment>
<dbReference type="Gene3D" id="3.40.1400.10">
    <property type="entry name" value="Sugar-phosphate isomerase, RpiB/LacA/LacB"/>
    <property type="match status" value="1"/>
</dbReference>
<comment type="similarity">
    <text evidence="3">Belongs to the LacAB/RpiB family.</text>
</comment>
<dbReference type="InterPro" id="IPR011860">
    <property type="entry name" value="Rib-5-P_Isoase_Actino"/>
</dbReference>
<dbReference type="PIRSF" id="PIRSF005384">
    <property type="entry name" value="RpiB_LacA_B"/>
    <property type="match status" value="1"/>
</dbReference>
<name>A0A7H2BME0_9MICC</name>
<dbReference type="GO" id="GO:0019316">
    <property type="term" value="P:D-allose catabolic process"/>
    <property type="evidence" value="ECO:0007669"/>
    <property type="project" value="TreeGrafter"/>
</dbReference>
<dbReference type="InterPro" id="IPR036569">
    <property type="entry name" value="RpiB_LacA_LacB_sf"/>
</dbReference>